<comment type="caution">
    <text evidence="7">The sequence shown here is derived from an EMBL/GenBank/DDBJ whole genome shotgun (WGS) entry which is preliminary data.</text>
</comment>
<name>A0ABW2UPG0_9RHOB</name>
<keyword evidence="2 5" id="KW-0732">Signal</keyword>
<feature type="domain" description="Outer membrane protein beta-barrel" evidence="6">
    <location>
        <begin position="11"/>
        <end position="205"/>
    </location>
</feature>
<evidence type="ECO:0000256" key="5">
    <source>
        <dbReference type="SAM" id="SignalP"/>
    </source>
</evidence>
<dbReference type="Pfam" id="PF13505">
    <property type="entry name" value="OMP_b-brl"/>
    <property type="match status" value="1"/>
</dbReference>
<feature type="signal peptide" evidence="5">
    <location>
        <begin position="1"/>
        <end position="23"/>
    </location>
</feature>
<accession>A0ABW2UPG0</accession>
<proteinExistence type="inferred from homology"/>
<dbReference type="InterPro" id="IPR011250">
    <property type="entry name" value="OMP/PagP_B-barrel"/>
</dbReference>
<evidence type="ECO:0000313" key="7">
    <source>
        <dbReference type="EMBL" id="MFC7705097.1"/>
    </source>
</evidence>
<evidence type="ECO:0000256" key="4">
    <source>
        <dbReference type="ARBA" id="ARBA00038306"/>
    </source>
</evidence>
<keyword evidence="3" id="KW-0472">Membrane</keyword>
<dbReference type="PANTHER" id="PTHR34001">
    <property type="entry name" value="BLL7405 PROTEIN"/>
    <property type="match status" value="1"/>
</dbReference>
<evidence type="ECO:0000313" key="8">
    <source>
        <dbReference type="Proteomes" id="UP001596516"/>
    </source>
</evidence>
<comment type="subcellular location">
    <subcellularLocation>
        <location evidence="1">Membrane</location>
    </subcellularLocation>
</comment>
<dbReference type="Proteomes" id="UP001596516">
    <property type="component" value="Unassembled WGS sequence"/>
</dbReference>
<evidence type="ECO:0000256" key="3">
    <source>
        <dbReference type="ARBA" id="ARBA00023136"/>
    </source>
</evidence>
<dbReference type="EMBL" id="JBHTFQ010000006">
    <property type="protein sequence ID" value="MFC7705097.1"/>
    <property type="molecule type" value="Genomic_DNA"/>
</dbReference>
<keyword evidence="8" id="KW-1185">Reference proteome</keyword>
<dbReference type="RefSeq" id="WP_377404381.1">
    <property type="nucleotide sequence ID" value="NZ_JBHTFQ010000006.1"/>
</dbReference>
<reference evidence="8" key="1">
    <citation type="journal article" date="2019" name="Int. J. Syst. Evol. Microbiol.">
        <title>The Global Catalogue of Microorganisms (GCM) 10K type strain sequencing project: providing services to taxonomists for standard genome sequencing and annotation.</title>
        <authorList>
            <consortium name="The Broad Institute Genomics Platform"/>
            <consortium name="The Broad Institute Genome Sequencing Center for Infectious Disease"/>
            <person name="Wu L."/>
            <person name="Ma J."/>
        </authorList>
    </citation>
    <scope>NUCLEOTIDE SEQUENCE [LARGE SCALE GENOMIC DNA]</scope>
    <source>
        <strain evidence="8">CGMCC 1.12750</strain>
    </source>
</reference>
<dbReference type="PANTHER" id="PTHR34001:SF3">
    <property type="entry name" value="BLL7405 PROTEIN"/>
    <property type="match status" value="1"/>
</dbReference>
<dbReference type="InterPro" id="IPR027385">
    <property type="entry name" value="Beta-barrel_OMP"/>
</dbReference>
<organism evidence="7 8">
    <name type="scientific">Plastorhodobacter daqingensis</name>
    <dbReference type="NCBI Taxonomy" id="1387281"/>
    <lineage>
        <taxon>Bacteria</taxon>
        <taxon>Pseudomonadati</taxon>
        <taxon>Pseudomonadota</taxon>
        <taxon>Alphaproteobacteria</taxon>
        <taxon>Rhodobacterales</taxon>
        <taxon>Paracoccaceae</taxon>
        <taxon>Plastorhodobacter</taxon>
    </lineage>
</organism>
<sequence length="205" mass="21458">MKKSLYAAASAVALGAFAAPAFAGGLTQPIIEPAPVAAAPAPVVVATGRDWTGIFGGAQLGYGWATAEDDNGLDEDFDGVLGGAHIGFDYDFGQFVLGAEASYNAADISNDYGKLDQMTRLGLRAGFDAGNALIYATGGWANARIDLDGDRATDDGYYAGVGVDYFLADNWTVGGQLLGHRFDNFNDSGVDVKMTTLEARVSYRF</sequence>
<evidence type="ECO:0000256" key="2">
    <source>
        <dbReference type="ARBA" id="ARBA00022729"/>
    </source>
</evidence>
<comment type="similarity">
    <text evidence="4">Belongs to the Omp25/RopB family.</text>
</comment>
<dbReference type="SUPFAM" id="SSF56925">
    <property type="entry name" value="OMPA-like"/>
    <property type="match status" value="1"/>
</dbReference>
<evidence type="ECO:0000259" key="6">
    <source>
        <dbReference type="Pfam" id="PF13505"/>
    </source>
</evidence>
<evidence type="ECO:0000256" key="1">
    <source>
        <dbReference type="ARBA" id="ARBA00004370"/>
    </source>
</evidence>
<feature type="chain" id="PRO_5046322008" evidence="5">
    <location>
        <begin position="24"/>
        <end position="205"/>
    </location>
</feature>
<gene>
    <name evidence="7" type="ORF">ACFQXB_12905</name>
</gene>
<dbReference type="Gene3D" id="2.40.160.20">
    <property type="match status" value="1"/>
</dbReference>
<dbReference type="InterPro" id="IPR051692">
    <property type="entry name" value="OMP-like"/>
</dbReference>
<protein>
    <submittedName>
        <fullName evidence="7">Outer membrane protein</fullName>
    </submittedName>
</protein>